<keyword evidence="2" id="KW-1185">Reference proteome</keyword>
<gene>
    <name evidence="1" type="ORF">M0D58_11530</name>
</gene>
<dbReference type="RefSeq" id="WP_248389379.1">
    <property type="nucleotide sequence ID" value="NZ_CP096203.1"/>
</dbReference>
<evidence type="ECO:0000313" key="2">
    <source>
        <dbReference type="Proteomes" id="UP000830552"/>
    </source>
</evidence>
<evidence type="ECO:0000313" key="1">
    <source>
        <dbReference type="EMBL" id="UPQ74679.1"/>
    </source>
</evidence>
<proteinExistence type="predicted"/>
<name>A0ABY4K1K9_9FLAO</name>
<sequence length="56" mass="6285">MAIIKQAKSIKIVTSKKDIVMTENLGISTQKKMTFDAIEDNLEFNSVKKIKADGRD</sequence>
<protein>
    <submittedName>
        <fullName evidence="1">Uncharacterized protein</fullName>
    </submittedName>
</protein>
<organism evidence="1 2">
    <name type="scientific">Chryseobacterium nepalense</name>
    <dbReference type="NCBI Taxonomy" id="1854498"/>
    <lineage>
        <taxon>Bacteria</taxon>
        <taxon>Pseudomonadati</taxon>
        <taxon>Bacteroidota</taxon>
        <taxon>Flavobacteriia</taxon>
        <taxon>Flavobacteriales</taxon>
        <taxon>Weeksellaceae</taxon>
        <taxon>Chryseobacterium group</taxon>
        <taxon>Chryseobacterium</taxon>
    </lineage>
</organism>
<reference evidence="1" key="1">
    <citation type="submission" date="2022-04" db="EMBL/GenBank/DDBJ databases">
        <title>Evolutionary, genomic, and biogeographic characterization of Chryseobacterium nepalense represented by a plastic-degrading bacterium AC3.</title>
        <authorList>
            <person name="Yin Z."/>
            <person name="Liu X."/>
            <person name="Wang D."/>
            <person name="Xie Z."/>
        </authorList>
    </citation>
    <scope>NUCLEOTIDE SEQUENCE</scope>
    <source>
        <strain evidence="1">AC3</strain>
    </source>
</reference>
<dbReference type="EMBL" id="CP096203">
    <property type="protein sequence ID" value="UPQ74679.1"/>
    <property type="molecule type" value="Genomic_DNA"/>
</dbReference>
<accession>A0ABY4K1K9</accession>
<dbReference type="Proteomes" id="UP000830552">
    <property type="component" value="Chromosome"/>
</dbReference>